<evidence type="ECO:0000313" key="1">
    <source>
        <dbReference type="EMBL" id="QNO48066.1"/>
    </source>
</evidence>
<gene>
    <name evidence="1" type="ORF">NLBKJNFB_00004</name>
</gene>
<dbReference type="InterPro" id="IPR007417">
    <property type="entry name" value="DUF473"/>
</dbReference>
<dbReference type="AlphaFoldDB" id="A0A7G9YJ82"/>
<evidence type="ECO:0008006" key="2">
    <source>
        <dbReference type="Google" id="ProtNLM"/>
    </source>
</evidence>
<accession>A0A7G9YJ82</accession>
<dbReference type="Pfam" id="PF04322">
    <property type="entry name" value="DUF473"/>
    <property type="match status" value="1"/>
</dbReference>
<protein>
    <recommendedName>
        <fullName evidence="2">DUF473 domain-containing protein</fullName>
    </recommendedName>
</protein>
<proteinExistence type="predicted"/>
<organism evidence="1">
    <name type="scientific">Candidatus Methanogaster sp. ANME-2c ERB4</name>
    <dbReference type="NCBI Taxonomy" id="2759911"/>
    <lineage>
        <taxon>Archaea</taxon>
        <taxon>Methanobacteriati</taxon>
        <taxon>Methanobacteriota</taxon>
        <taxon>Stenosarchaea group</taxon>
        <taxon>Methanomicrobia</taxon>
        <taxon>Methanosarcinales</taxon>
        <taxon>ANME-2 cluster</taxon>
        <taxon>Candidatus Methanogasteraceae</taxon>
        <taxon>Candidatus Methanogaster</taxon>
    </lineage>
</organism>
<reference evidence="1" key="1">
    <citation type="submission" date="2020-06" db="EMBL/GenBank/DDBJ databases">
        <title>Unique genomic features of the anaerobic methanotrophic archaea.</title>
        <authorList>
            <person name="Chadwick G.L."/>
            <person name="Skennerton C.T."/>
            <person name="Laso-Perez R."/>
            <person name="Leu A.O."/>
            <person name="Speth D.R."/>
            <person name="Yu H."/>
            <person name="Morgan-Lang C."/>
            <person name="Hatzenpichler R."/>
            <person name="Goudeau D."/>
            <person name="Malmstrom R."/>
            <person name="Brazelton W.J."/>
            <person name="Woyke T."/>
            <person name="Hallam S.J."/>
            <person name="Tyson G.W."/>
            <person name="Wegener G."/>
            <person name="Boetius A."/>
            <person name="Orphan V."/>
        </authorList>
    </citation>
    <scope>NUCLEOTIDE SEQUENCE</scope>
</reference>
<name>A0A7G9YJ82_9EURY</name>
<sequence length="129" mass="14662">MECVALTGISYNVIKELKNHVLRTIEIRSPQNFFAALRVNAGDYVFLTHTSAQDVTGGTVGVLARVLKHQISTHRILQSNEMFYEEREMTMARLQLEPKYATRIRKVVCSEIGEVARVVVDETSCYEAR</sequence>
<dbReference type="EMBL" id="MT631298">
    <property type="protein sequence ID" value="QNO48066.1"/>
    <property type="molecule type" value="Genomic_DNA"/>
</dbReference>